<organism evidence="1 2">
    <name type="scientific">Zophobas morio</name>
    <dbReference type="NCBI Taxonomy" id="2755281"/>
    <lineage>
        <taxon>Eukaryota</taxon>
        <taxon>Metazoa</taxon>
        <taxon>Ecdysozoa</taxon>
        <taxon>Arthropoda</taxon>
        <taxon>Hexapoda</taxon>
        <taxon>Insecta</taxon>
        <taxon>Pterygota</taxon>
        <taxon>Neoptera</taxon>
        <taxon>Endopterygota</taxon>
        <taxon>Coleoptera</taxon>
        <taxon>Polyphaga</taxon>
        <taxon>Cucujiformia</taxon>
        <taxon>Tenebrionidae</taxon>
        <taxon>Zophobas</taxon>
    </lineage>
</organism>
<gene>
    <name evidence="1" type="ORF">Zmor_008877</name>
</gene>
<accession>A0AA38HHB9</accession>
<dbReference type="EMBL" id="JALNTZ010002486">
    <property type="protein sequence ID" value="KAJ3617122.1"/>
    <property type="molecule type" value="Genomic_DNA"/>
</dbReference>
<comment type="caution">
    <text evidence="1">The sequence shown here is derived from an EMBL/GenBank/DDBJ whole genome shotgun (WGS) entry which is preliminary data.</text>
</comment>
<name>A0AA38HHB9_9CUCU</name>
<proteinExistence type="predicted"/>
<evidence type="ECO:0000313" key="1">
    <source>
        <dbReference type="EMBL" id="KAJ3617122.1"/>
    </source>
</evidence>
<sequence>MAATLLWPGTQGRARWNRDWSNRLFPVDLSFHSPSQGLISSVLGHAAPIREIATSPNVSGLHSPLPCNLLEFFVLCHRCSGFLTATEDKTARYWHYS</sequence>
<dbReference type="AlphaFoldDB" id="A0AA38HHB9"/>
<keyword evidence="2" id="KW-1185">Reference proteome</keyword>
<protein>
    <submittedName>
        <fullName evidence="1">Uncharacterized protein</fullName>
    </submittedName>
</protein>
<dbReference type="Proteomes" id="UP001168821">
    <property type="component" value="Unassembled WGS sequence"/>
</dbReference>
<reference evidence="1" key="1">
    <citation type="journal article" date="2023" name="G3 (Bethesda)">
        <title>Whole genome assemblies of Zophobas morio and Tenebrio molitor.</title>
        <authorList>
            <person name="Kaur S."/>
            <person name="Stinson S.A."/>
            <person name="diCenzo G.C."/>
        </authorList>
    </citation>
    <scope>NUCLEOTIDE SEQUENCE</scope>
    <source>
        <strain evidence="1">QUZm001</strain>
    </source>
</reference>
<evidence type="ECO:0000313" key="2">
    <source>
        <dbReference type="Proteomes" id="UP001168821"/>
    </source>
</evidence>